<evidence type="ECO:0000313" key="10">
    <source>
        <dbReference type="RefSeq" id="XP_026664388.1"/>
    </source>
</evidence>
<dbReference type="RefSeq" id="XP_026664386.1">
    <property type="nucleotide sequence ID" value="XM_026808585.2"/>
</dbReference>
<name>A0A8B8JA07_PHODC</name>
<dbReference type="InterPro" id="IPR039116">
    <property type="entry name" value="CCDC93"/>
</dbReference>
<evidence type="ECO:0000313" key="9">
    <source>
        <dbReference type="RefSeq" id="XP_026664386.1"/>
    </source>
</evidence>
<evidence type="ECO:0000259" key="2">
    <source>
        <dbReference type="Pfam" id="PF09762"/>
    </source>
</evidence>
<evidence type="ECO:0000313" key="11">
    <source>
        <dbReference type="RefSeq" id="XP_038984623.1"/>
    </source>
</evidence>
<reference evidence="4 5" key="2">
    <citation type="submission" date="2025-04" db="UniProtKB">
        <authorList>
            <consortium name="RefSeq"/>
        </authorList>
    </citation>
    <scope>IDENTIFICATION</scope>
    <source>
        <tissue evidence="4 5">Young leaves</tissue>
    </source>
</reference>
<dbReference type="RefSeq" id="XP_038984623.1">
    <property type="nucleotide sequence ID" value="XM_039128695.1"/>
</dbReference>
<dbReference type="GO" id="GO:0006893">
    <property type="term" value="P:Golgi to plasma membrane transport"/>
    <property type="evidence" value="ECO:0007669"/>
    <property type="project" value="TreeGrafter"/>
</dbReference>
<keyword evidence="3" id="KW-1185">Reference proteome</keyword>
<evidence type="ECO:0000313" key="7">
    <source>
        <dbReference type="RefSeq" id="XP_026664382.1"/>
    </source>
</evidence>
<dbReference type="RefSeq" id="XP_026664380.1">
    <property type="nucleotide sequence ID" value="XM_026808579.2"/>
</dbReference>
<dbReference type="Proteomes" id="UP000228380">
    <property type="component" value="Chromosome 8"/>
</dbReference>
<dbReference type="GeneID" id="103717445"/>
<dbReference type="PANTHER" id="PTHR16441">
    <property type="entry name" value="FIDIPIDINE"/>
    <property type="match status" value="1"/>
</dbReference>
<feature type="coiled-coil region" evidence="1">
    <location>
        <begin position="86"/>
        <end position="134"/>
    </location>
</feature>
<evidence type="ECO:0000313" key="8">
    <source>
        <dbReference type="RefSeq" id="XP_026664383.1"/>
    </source>
</evidence>
<protein>
    <submittedName>
        <fullName evidence="4 5">Coiled-coil domain-containing protein 93 isoform X1</fullName>
    </submittedName>
</protein>
<feature type="domain" description="CCDC93 coiled-coil" evidence="2">
    <location>
        <begin position="80"/>
        <end position="369"/>
    </location>
</feature>
<evidence type="ECO:0000313" key="4">
    <source>
        <dbReference type="RefSeq" id="XP_026664377.1"/>
    </source>
</evidence>
<dbReference type="OrthoDB" id="16092at2759"/>
<evidence type="ECO:0000313" key="5">
    <source>
        <dbReference type="RefSeq" id="XP_026664378.1"/>
    </source>
</evidence>
<dbReference type="RefSeq" id="XP_026664388.1">
    <property type="nucleotide sequence ID" value="XM_026808587.2"/>
</dbReference>
<gene>
    <name evidence="4 5 6 7 8 9 10 11" type="primary">LOC103717445</name>
</gene>
<dbReference type="RefSeq" id="XP_026664383.1">
    <property type="nucleotide sequence ID" value="XM_026808582.2"/>
</dbReference>
<dbReference type="AlphaFoldDB" id="A0A8B8JA07"/>
<dbReference type="RefSeq" id="XP_026664378.1">
    <property type="nucleotide sequence ID" value="XM_026808577.2"/>
</dbReference>
<sequence>MEEHLNADKHSIQHPVEAAVVTTTSDLAYKLIPLSLEHQSVLQQKGPLLGAIVKAWADKCNGRGASSGEATLCRKMTKKTRLLYEISACENIVQQLETELNQRESSIKLLLFHMHELDQKRTSLRIELQQLYHQIDETNSSDAVRDLIQSLESLKALERKESALQPHCEQTHSDAQSEMLNLEKDISIVNERQCDLMNLDQSLIKSSNKLRLAKRELAAKLRAILLLKRQIDDVPAQTELIQYERRFSELYVQIQEKHSQTRKHYATYNTLLEIKELMLKETSLLNSIDLQFQDAMTSTTGRSKLVNSMDAIVKGTQQKLEKVQSSLLVEQKYSESLKEKYMTAIAEQRHFSSLLKSFQEECAKNQKLRSLTCI</sequence>
<keyword evidence="1" id="KW-0175">Coiled coil</keyword>
<dbReference type="PANTHER" id="PTHR16441:SF0">
    <property type="entry name" value="COILED-COIL DOMAIN-CONTAINING PROTEIN 93"/>
    <property type="match status" value="1"/>
</dbReference>
<accession>A0A8B8JA07</accession>
<dbReference type="RefSeq" id="XP_026664377.1">
    <property type="nucleotide sequence ID" value="XM_026808576.2"/>
</dbReference>
<reference evidence="3" key="1">
    <citation type="journal article" date="2019" name="Nat. Commun.">
        <title>Genome-wide association mapping of date palm fruit traits.</title>
        <authorList>
            <person name="Hazzouri K.M."/>
            <person name="Gros-Balthazard M."/>
            <person name="Flowers J.M."/>
            <person name="Copetti D."/>
            <person name="Lemansour A."/>
            <person name="Lebrun M."/>
            <person name="Masmoudi K."/>
            <person name="Ferrand S."/>
            <person name="Dhar M.I."/>
            <person name="Fresquez Z.A."/>
            <person name="Rosas U."/>
            <person name="Zhang J."/>
            <person name="Talag J."/>
            <person name="Lee S."/>
            <person name="Kudrna D."/>
            <person name="Powell R.F."/>
            <person name="Leitch I.J."/>
            <person name="Krueger R.R."/>
            <person name="Wing R.A."/>
            <person name="Amiri K.M.A."/>
            <person name="Purugganan M.D."/>
        </authorList>
    </citation>
    <scope>NUCLEOTIDE SEQUENCE [LARGE SCALE GENOMIC DNA]</scope>
    <source>
        <strain evidence="3">cv. Khalas</strain>
    </source>
</reference>
<dbReference type="Pfam" id="PF09762">
    <property type="entry name" value="CCDC93_CC"/>
    <property type="match status" value="1"/>
</dbReference>
<evidence type="ECO:0000313" key="6">
    <source>
        <dbReference type="RefSeq" id="XP_026664380.1"/>
    </source>
</evidence>
<proteinExistence type="predicted"/>
<dbReference type="RefSeq" id="XP_026664382.1">
    <property type="nucleotide sequence ID" value="XM_026808581.2"/>
</dbReference>
<evidence type="ECO:0000256" key="1">
    <source>
        <dbReference type="SAM" id="Coils"/>
    </source>
</evidence>
<dbReference type="InterPro" id="IPR019159">
    <property type="entry name" value="CCDC93_CC"/>
</dbReference>
<organism evidence="3 5">
    <name type="scientific">Phoenix dactylifera</name>
    <name type="common">Date palm</name>
    <dbReference type="NCBI Taxonomy" id="42345"/>
    <lineage>
        <taxon>Eukaryota</taxon>
        <taxon>Viridiplantae</taxon>
        <taxon>Streptophyta</taxon>
        <taxon>Embryophyta</taxon>
        <taxon>Tracheophyta</taxon>
        <taxon>Spermatophyta</taxon>
        <taxon>Magnoliopsida</taxon>
        <taxon>Liliopsida</taxon>
        <taxon>Arecaceae</taxon>
        <taxon>Coryphoideae</taxon>
        <taxon>Phoeniceae</taxon>
        <taxon>Phoenix</taxon>
    </lineage>
</organism>
<evidence type="ECO:0000313" key="3">
    <source>
        <dbReference type="Proteomes" id="UP000228380"/>
    </source>
</evidence>